<evidence type="ECO:0000256" key="2">
    <source>
        <dbReference type="ARBA" id="ARBA00022472"/>
    </source>
</evidence>
<keyword evidence="5" id="KW-1185">Reference proteome</keyword>
<evidence type="ECO:0000313" key="4">
    <source>
        <dbReference type="EMBL" id="KAK9221961.1"/>
    </source>
</evidence>
<dbReference type="EMBL" id="JBCGBO010000002">
    <property type="protein sequence ID" value="KAK9221961.1"/>
    <property type="molecule type" value="Genomic_DNA"/>
</dbReference>
<gene>
    <name evidence="4" type="ORF">WN944_010392</name>
</gene>
<organism evidence="4 5">
    <name type="scientific">Citrus x changshan-huyou</name>
    <dbReference type="NCBI Taxonomy" id="2935761"/>
    <lineage>
        <taxon>Eukaryota</taxon>
        <taxon>Viridiplantae</taxon>
        <taxon>Streptophyta</taxon>
        <taxon>Embryophyta</taxon>
        <taxon>Tracheophyta</taxon>
        <taxon>Spermatophyta</taxon>
        <taxon>Magnoliopsida</taxon>
        <taxon>eudicotyledons</taxon>
        <taxon>Gunneridae</taxon>
        <taxon>Pentapetalae</taxon>
        <taxon>rosids</taxon>
        <taxon>malvids</taxon>
        <taxon>Sapindales</taxon>
        <taxon>Rutaceae</taxon>
        <taxon>Aurantioideae</taxon>
        <taxon>Citrus</taxon>
    </lineage>
</organism>
<dbReference type="PANTHER" id="PTHR13068:SF236">
    <property type="entry name" value="OS02G0749800 PROTEIN"/>
    <property type="match status" value="1"/>
</dbReference>
<dbReference type="FunFam" id="1.25.70.10:FF:000001">
    <property type="entry name" value="Mitochondrial transcription termination factor-like"/>
    <property type="match status" value="1"/>
</dbReference>
<dbReference type="Pfam" id="PF02536">
    <property type="entry name" value="mTERF"/>
    <property type="match status" value="1"/>
</dbReference>
<dbReference type="PANTHER" id="PTHR13068">
    <property type="entry name" value="CGI-12 PROTEIN-RELATED"/>
    <property type="match status" value="1"/>
</dbReference>
<dbReference type="AlphaFoldDB" id="A0AAP0MU12"/>
<dbReference type="GO" id="GO:0003676">
    <property type="term" value="F:nucleic acid binding"/>
    <property type="evidence" value="ECO:0007669"/>
    <property type="project" value="InterPro"/>
</dbReference>
<reference evidence="4 5" key="1">
    <citation type="submission" date="2024-05" db="EMBL/GenBank/DDBJ databases">
        <title>Haplotype-resolved chromosome-level genome assembly of Huyou (Citrus changshanensis).</title>
        <authorList>
            <person name="Miao C."/>
            <person name="Chen W."/>
            <person name="Wu Y."/>
            <person name="Wang L."/>
            <person name="Zhao S."/>
            <person name="Grierson D."/>
            <person name="Xu C."/>
            <person name="Chen K."/>
        </authorList>
    </citation>
    <scope>NUCLEOTIDE SEQUENCE [LARGE SCALE GENOMIC DNA]</scope>
    <source>
        <strain evidence="4">01-14</strain>
        <tissue evidence="4">Leaf</tissue>
    </source>
</reference>
<protein>
    <submittedName>
        <fullName evidence="4">Uncharacterized protein</fullName>
    </submittedName>
</protein>
<accession>A0AAP0MU12</accession>
<evidence type="ECO:0000313" key="5">
    <source>
        <dbReference type="Proteomes" id="UP001428341"/>
    </source>
</evidence>
<keyword evidence="2" id="KW-0805">Transcription regulation</keyword>
<keyword evidence="3" id="KW-0809">Transit peptide</keyword>
<comment type="similarity">
    <text evidence="1">Belongs to the mTERF family.</text>
</comment>
<dbReference type="GO" id="GO:0006353">
    <property type="term" value="P:DNA-templated transcription termination"/>
    <property type="evidence" value="ECO:0007669"/>
    <property type="project" value="UniProtKB-KW"/>
</dbReference>
<keyword evidence="2" id="KW-0806">Transcription termination</keyword>
<dbReference type="InterPro" id="IPR038538">
    <property type="entry name" value="MTERF_sf"/>
</dbReference>
<evidence type="ECO:0000256" key="3">
    <source>
        <dbReference type="ARBA" id="ARBA00022946"/>
    </source>
</evidence>
<comment type="caution">
    <text evidence="4">The sequence shown here is derived from an EMBL/GenBank/DDBJ whole genome shotgun (WGS) entry which is preliminary data.</text>
</comment>
<dbReference type="Proteomes" id="UP001428341">
    <property type="component" value="Unassembled WGS sequence"/>
</dbReference>
<proteinExistence type="inferred from homology"/>
<sequence length="398" mass="45217">MFRLICKTLVDKQRSVDLSINYVRYIQTQSSLSSISKPTNQQSLTVSFLTNSCGLSLEKAISVAKVINIHNTVKPNSVLQLLTSRGFDKSQIGTLISKNPTLLLADPEKSLRPKIDYFESVGISGADLPKFLCSNKQLLVVSLKSNIIPIFEFLKGLVQTNVNLVHAVKQSSRIINCNIEKRLAPNVNTLRAHGVPEHLIAKLIMIHPSSLIKRRDLFKTMMDVIKKIGIEPTNFMFILAVRSMSVLSKATWEKKKDVLMSFSWSEDEFYLAFKRQPMLMLSSTKKIRELMDFFVNEIGLKPLDIVRCPNLLLISLKKRVLPRWSVLQVLMSKNLLKKDIDFIQALIVTKPVFERRFVTSYMDDSEVMMAYRDGLRVQAVVADCKNYSDEGDPELSKT</sequence>
<evidence type="ECO:0000256" key="1">
    <source>
        <dbReference type="ARBA" id="ARBA00007692"/>
    </source>
</evidence>
<dbReference type="Gene3D" id="1.25.70.10">
    <property type="entry name" value="Transcription termination factor 3, mitochondrial"/>
    <property type="match status" value="1"/>
</dbReference>
<dbReference type="SMART" id="SM00733">
    <property type="entry name" value="Mterf"/>
    <property type="match status" value="6"/>
</dbReference>
<name>A0AAP0MU12_9ROSI</name>
<dbReference type="InterPro" id="IPR003690">
    <property type="entry name" value="MTERF"/>
</dbReference>
<keyword evidence="2" id="KW-0804">Transcription</keyword>